<accession>A0A919G1N2</accession>
<sequence length="108" mass="11441">MRHGGSLDRVVLAGPSGALSVTVLPELTGDWLDVANRAAVRLAGASLAELHRALGASHHDASPMSARAKGLTERIDDWLADEDRGLAPAASRRLKDLLSRSPELDDEP</sequence>
<organism evidence="1 2">
    <name type="scientific">Promicromonospora soli</name>
    <dbReference type="NCBI Taxonomy" id="2035533"/>
    <lineage>
        <taxon>Bacteria</taxon>
        <taxon>Bacillati</taxon>
        <taxon>Actinomycetota</taxon>
        <taxon>Actinomycetes</taxon>
        <taxon>Micrococcales</taxon>
        <taxon>Promicromonosporaceae</taxon>
        <taxon>Promicromonospora</taxon>
    </lineage>
</organism>
<keyword evidence="2" id="KW-1185">Reference proteome</keyword>
<dbReference type="InterPro" id="IPR011009">
    <property type="entry name" value="Kinase-like_dom_sf"/>
</dbReference>
<evidence type="ECO:0000313" key="2">
    <source>
        <dbReference type="Proteomes" id="UP000627369"/>
    </source>
</evidence>
<dbReference type="Proteomes" id="UP000627369">
    <property type="component" value="Unassembled WGS sequence"/>
</dbReference>
<reference evidence="1" key="1">
    <citation type="journal article" date="2014" name="Int. J. Syst. Evol. Microbiol.">
        <title>Complete genome sequence of Corynebacterium casei LMG S-19264T (=DSM 44701T), isolated from a smear-ripened cheese.</title>
        <authorList>
            <consortium name="US DOE Joint Genome Institute (JGI-PGF)"/>
            <person name="Walter F."/>
            <person name="Albersmeier A."/>
            <person name="Kalinowski J."/>
            <person name="Ruckert C."/>
        </authorList>
    </citation>
    <scope>NUCLEOTIDE SEQUENCE</scope>
    <source>
        <strain evidence="1">CGMCC 4.7398</strain>
    </source>
</reference>
<proteinExistence type="predicted"/>
<comment type="caution">
    <text evidence="1">The sequence shown here is derived from an EMBL/GenBank/DDBJ whole genome shotgun (WGS) entry which is preliminary data.</text>
</comment>
<dbReference type="SUPFAM" id="SSF56112">
    <property type="entry name" value="Protein kinase-like (PK-like)"/>
    <property type="match status" value="1"/>
</dbReference>
<reference evidence="1" key="2">
    <citation type="submission" date="2020-09" db="EMBL/GenBank/DDBJ databases">
        <authorList>
            <person name="Sun Q."/>
            <person name="Zhou Y."/>
        </authorList>
    </citation>
    <scope>NUCLEOTIDE SEQUENCE</scope>
    <source>
        <strain evidence="1">CGMCC 4.7398</strain>
    </source>
</reference>
<gene>
    <name evidence="1" type="ORF">GCM10017772_34300</name>
</gene>
<protein>
    <submittedName>
        <fullName evidence="1">Uncharacterized protein</fullName>
    </submittedName>
</protein>
<dbReference type="EMBL" id="BNAS01000005">
    <property type="protein sequence ID" value="GHH76221.1"/>
    <property type="molecule type" value="Genomic_DNA"/>
</dbReference>
<dbReference type="AlphaFoldDB" id="A0A919G1N2"/>
<name>A0A919G1N2_9MICO</name>
<evidence type="ECO:0000313" key="1">
    <source>
        <dbReference type="EMBL" id="GHH76221.1"/>
    </source>
</evidence>